<name>A0A6V7UYT8_MELEN</name>
<accession>A0A6V7UYT8</accession>
<dbReference type="AlphaFoldDB" id="A0A6V7UYT8"/>
<evidence type="ECO:0000313" key="1">
    <source>
        <dbReference type="EMBL" id="CAD2167822.1"/>
    </source>
</evidence>
<reference evidence="1 2" key="1">
    <citation type="submission" date="2020-08" db="EMBL/GenBank/DDBJ databases">
        <authorList>
            <person name="Koutsovoulos G."/>
            <person name="Danchin GJ E."/>
        </authorList>
    </citation>
    <scope>NUCLEOTIDE SEQUENCE [LARGE SCALE GENOMIC DNA]</scope>
</reference>
<dbReference type="EMBL" id="CAJEWN010000132">
    <property type="protein sequence ID" value="CAD2167822.1"/>
    <property type="molecule type" value="Genomic_DNA"/>
</dbReference>
<dbReference type="Proteomes" id="UP000580250">
    <property type="component" value="Unassembled WGS sequence"/>
</dbReference>
<organism evidence="1 2">
    <name type="scientific">Meloidogyne enterolobii</name>
    <name type="common">Root-knot nematode worm</name>
    <name type="synonym">Meloidogyne mayaguensis</name>
    <dbReference type="NCBI Taxonomy" id="390850"/>
    <lineage>
        <taxon>Eukaryota</taxon>
        <taxon>Metazoa</taxon>
        <taxon>Ecdysozoa</taxon>
        <taxon>Nematoda</taxon>
        <taxon>Chromadorea</taxon>
        <taxon>Rhabditida</taxon>
        <taxon>Tylenchina</taxon>
        <taxon>Tylenchomorpha</taxon>
        <taxon>Tylenchoidea</taxon>
        <taxon>Meloidogynidae</taxon>
        <taxon>Meloidogyninae</taxon>
        <taxon>Meloidogyne</taxon>
    </lineage>
</organism>
<protein>
    <submittedName>
        <fullName evidence="1">Uncharacterized protein</fullName>
    </submittedName>
</protein>
<evidence type="ECO:0000313" key="2">
    <source>
        <dbReference type="Proteomes" id="UP000580250"/>
    </source>
</evidence>
<comment type="caution">
    <text evidence="1">The sequence shown here is derived from an EMBL/GenBank/DDBJ whole genome shotgun (WGS) entry which is preliminary data.</text>
</comment>
<dbReference type="OrthoDB" id="1920692at2759"/>
<gene>
    <name evidence="1" type="ORF">MENT_LOCUS19134</name>
</gene>
<proteinExistence type="predicted"/>
<sequence length="71" mass="8325">MWWKKLWCPALTTGLFWATIYSSGPINKLEVDRWNRRFFSGHDKSMTYLRDIHLTGDEYVISGLDTIGEAE</sequence>